<protein>
    <submittedName>
        <fullName evidence="6">Uncharacterized protein</fullName>
    </submittedName>
</protein>
<dbReference type="GO" id="GO:0043527">
    <property type="term" value="C:tRNA methyltransferase complex"/>
    <property type="evidence" value="ECO:0007669"/>
    <property type="project" value="TreeGrafter"/>
</dbReference>
<sequence>THGGSSSCGFSLLFFICSDDSLFVYDCINAEKTLGNKGQDGKPTDKGSDDILAFAFSPSGDYFALTDDSKRLILFRTKPSWECVSIR</sequence>
<keyword evidence="4" id="KW-0539">Nucleus</keyword>
<reference evidence="6" key="2">
    <citation type="submission" date="2025-09" db="UniProtKB">
        <authorList>
            <consortium name="Ensembl"/>
        </authorList>
    </citation>
    <scope>IDENTIFICATION</scope>
</reference>
<dbReference type="PANTHER" id="PTHR16288">
    <property type="entry name" value="WD40 REPEAT PROTEIN 4"/>
    <property type="match status" value="1"/>
</dbReference>
<dbReference type="AlphaFoldDB" id="A0A8B9NG70"/>
<feature type="chain" id="PRO_5034108095" evidence="5">
    <location>
        <begin position="24"/>
        <end position="87"/>
    </location>
</feature>
<accession>A0A8B9NG70</accession>
<dbReference type="InterPro" id="IPR036322">
    <property type="entry name" value="WD40_repeat_dom_sf"/>
</dbReference>
<evidence type="ECO:0000256" key="2">
    <source>
        <dbReference type="ARBA" id="ARBA00022574"/>
    </source>
</evidence>
<proteinExistence type="predicted"/>
<evidence type="ECO:0000313" key="7">
    <source>
        <dbReference type="Proteomes" id="UP000694541"/>
    </source>
</evidence>
<dbReference type="PANTHER" id="PTHR16288:SF0">
    <property type="entry name" value="TRNA (GUANINE-N(7)-)-METHYLTRANSFERASE NON-CATALYTIC SUBUNIT WDR4"/>
    <property type="match status" value="1"/>
</dbReference>
<evidence type="ECO:0000256" key="3">
    <source>
        <dbReference type="ARBA" id="ARBA00022737"/>
    </source>
</evidence>
<reference evidence="6" key="1">
    <citation type="submission" date="2025-08" db="UniProtKB">
        <authorList>
            <consortium name="Ensembl"/>
        </authorList>
    </citation>
    <scope>IDENTIFICATION</scope>
</reference>
<keyword evidence="3" id="KW-0677">Repeat</keyword>
<keyword evidence="2" id="KW-0853">WD repeat</keyword>
<comment type="subcellular location">
    <subcellularLocation>
        <location evidence="1">Nucleus</location>
    </subcellularLocation>
</comment>
<keyword evidence="5" id="KW-0732">Signal</keyword>
<dbReference type="GO" id="GO:0005634">
    <property type="term" value="C:nucleus"/>
    <property type="evidence" value="ECO:0007669"/>
    <property type="project" value="UniProtKB-SubCell"/>
</dbReference>
<evidence type="ECO:0000256" key="5">
    <source>
        <dbReference type="SAM" id="SignalP"/>
    </source>
</evidence>
<dbReference type="SUPFAM" id="SSF50978">
    <property type="entry name" value="WD40 repeat-like"/>
    <property type="match status" value="1"/>
</dbReference>
<evidence type="ECO:0000256" key="1">
    <source>
        <dbReference type="ARBA" id="ARBA00004123"/>
    </source>
</evidence>
<dbReference type="GO" id="GO:0036265">
    <property type="term" value="P:RNA (guanine-N7)-methylation"/>
    <property type="evidence" value="ECO:0007669"/>
    <property type="project" value="InterPro"/>
</dbReference>
<dbReference type="InterPro" id="IPR028884">
    <property type="entry name" value="Trm82"/>
</dbReference>
<dbReference type="Ensembl" id="ENSANIT00000022036.1">
    <property type="protein sequence ID" value="ENSANIP00000021332.1"/>
    <property type="gene ID" value="ENSANIG00000014504.1"/>
</dbReference>
<evidence type="ECO:0000256" key="4">
    <source>
        <dbReference type="ARBA" id="ARBA00023242"/>
    </source>
</evidence>
<dbReference type="GO" id="GO:0006400">
    <property type="term" value="P:tRNA modification"/>
    <property type="evidence" value="ECO:0007669"/>
    <property type="project" value="TreeGrafter"/>
</dbReference>
<keyword evidence="7" id="KW-1185">Reference proteome</keyword>
<name>A0A8B9NG70_9AVES</name>
<dbReference type="GO" id="GO:0005829">
    <property type="term" value="C:cytosol"/>
    <property type="evidence" value="ECO:0007669"/>
    <property type="project" value="TreeGrafter"/>
</dbReference>
<feature type="signal peptide" evidence="5">
    <location>
        <begin position="1"/>
        <end position="23"/>
    </location>
</feature>
<organism evidence="6 7">
    <name type="scientific">Accipiter nisus</name>
    <name type="common">Eurasian sparrowhawk</name>
    <dbReference type="NCBI Taxonomy" id="211598"/>
    <lineage>
        <taxon>Eukaryota</taxon>
        <taxon>Metazoa</taxon>
        <taxon>Chordata</taxon>
        <taxon>Craniata</taxon>
        <taxon>Vertebrata</taxon>
        <taxon>Euteleostomi</taxon>
        <taxon>Archelosauria</taxon>
        <taxon>Archosauria</taxon>
        <taxon>Dinosauria</taxon>
        <taxon>Saurischia</taxon>
        <taxon>Theropoda</taxon>
        <taxon>Coelurosauria</taxon>
        <taxon>Aves</taxon>
        <taxon>Neognathae</taxon>
        <taxon>Neoaves</taxon>
        <taxon>Telluraves</taxon>
        <taxon>Accipitrimorphae</taxon>
        <taxon>Accipitriformes</taxon>
        <taxon>Accipitridae</taxon>
        <taxon>Accipitrinae</taxon>
        <taxon>Accipiter</taxon>
    </lineage>
</organism>
<dbReference type="Proteomes" id="UP000694541">
    <property type="component" value="Unplaced"/>
</dbReference>
<evidence type="ECO:0000313" key="6">
    <source>
        <dbReference type="Ensembl" id="ENSANIP00000021332.1"/>
    </source>
</evidence>